<keyword evidence="1 8" id="KW-0436">Ligase</keyword>
<dbReference type="GO" id="GO:0003723">
    <property type="term" value="F:RNA binding"/>
    <property type="evidence" value="ECO:0007669"/>
    <property type="project" value="UniProtKB-KW"/>
</dbReference>
<dbReference type="CDD" id="cd00805">
    <property type="entry name" value="TyrRS_core"/>
    <property type="match status" value="1"/>
</dbReference>
<dbReference type="PROSITE" id="PS00178">
    <property type="entry name" value="AA_TRNA_LIGASE_I"/>
    <property type="match status" value="1"/>
</dbReference>
<proteinExistence type="inferred from homology"/>
<evidence type="ECO:0000256" key="8">
    <source>
        <dbReference type="HAMAP-Rule" id="MF_02006"/>
    </source>
</evidence>
<comment type="subunit">
    <text evidence="8">Homodimer.</text>
</comment>
<dbReference type="RefSeq" id="WP_258877335.1">
    <property type="nucleotide sequence ID" value="NZ_CP048914.1"/>
</dbReference>
<dbReference type="InterPro" id="IPR001412">
    <property type="entry name" value="aa-tRNA-synth_I_CS"/>
</dbReference>
<dbReference type="EC" id="6.1.1.1" evidence="8"/>
<dbReference type="HAMAP" id="MF_02006">
    <property type="entry name" value="Tyr_tRNA_synth_type1"/>
    <property type="match status" value="1"/>
</dbReference>
<keyword evidence="4 9" id="KW-0694">RNA-binding</keyword>
<dbReference type="NCBIfam" id="TIGR00234">
    <property type="entry name" value="tyrS"/>
    <property type="match status" value="1"/>
</dbReference>
<evidence type="ECO:0000256" key="7">
    <source>
        <dbReference type="ARBA" id="ARBA00048248"/>
    </source>
</evidence>
<protein>
    <recommendedName>
        <fullName evidence="8">Tyrosine--tRNA ligase</fullName>
        <ecNumber evidence="8">6.1.1.1</ecNumber>
    </recommendedName>
    <alternativeName>
        <fullName evidence="8">Tyrosyl-tRNA synthetase</fullName>
        <shortName evidence="8">TyrRS</shortName>
    </alternativeName>
</protein>
<dbReference type="InterPro" id="IPR002307">
    <property type="entry name" value="Tyr-tRNA-ligase"/>
</dbReference>
<name>A0A7L7KU51_9MOLU</name>
<dbReference type="EMBL" id="CP048914">
    <property type="protein sequence ID" value="QMS85534.1"/>
    <property type="molecule type" value="Genomic_DNA"/>
</dbReference>
<feature type="short sequence motif" description="'HIGH' region" evidence="8">
    <location>
        <begin position="38"/>
        <end position="47"/>
    </location>
</feature>
<dbReference type="SUPFAM" id="SSF52374">
    <property type="entry name" value="Nucleotidylyl transferase"/>
    <property type="match status" value="1"/>
</dbReference>
<dbReference type="InterPro" id="IPR024088">
    <property type="entry name" value="Tyr-tRNA-ligase_bac-type"/>
</dbReference>
<evidence type="ECO:0000313" key="11">
    <source>
        <dbReference type="EMBL" id="QMS85534.1"/>
    </source>
</evidence>
<dbReference type="Gene3D" id="3.10.290.10">
    <property type="entry name" value="RNA-binding S4 domain"/>
    <property type="match status" value="1"/>
</dbReference>
<dbReference type="Pfam" id="PF22421">
    <property type="entry name" value="SYY_C-terminal"/>
    <property type="match status" value="1"/>
</dbReference>
<dbReference type="GO" id="GO:0005829">
    <property type="term" value="C:cytosol"/>
    <property type="evidence" value="ECO:0007669"/>
    <property type="project" value="TreeGrafter"/>
</dbReference>
<feature type="binding site" evidence="8">
    <location>
        <position position="166"/>
    </location>
    <ligand>
        <name>L-tyrosine</name>
        <dbReference type="ChEBI" id="CHEBI:58315"/>
    </ligand>
</feature>
<feature type="binding site" evidence="8">
    <location>
        <position position="33"/>
    </location>
    <ligand>
        <name>L-tyrosine</name>
        <dbReference type="ChEBI" id="CHEBI:58315"/>
    </ligand>
</feature>
<gene>
    <name evidence="8" type="primary">tyrS</name>
    <name evidence="11" type="ORF">G4Z02_07200</name>
</gene>
<dbReference type="KEGG" id="xcl:G4Z02_07200"/>
<dbReference type="InterPro" id="IPR036986">
    <property type="entry name" value="S4_RNA-bd_sf"/>
</dbReference>
<evidence type="ECO:0000256" key="2">
    <source>
        <dbReference type="ARBA" id="ARBA00022741"/>
    </source>
</evidence>
<dbReference type="PROSITE" id="PS50889">
    <property type="entry name" value="S4"/>
    <property type="match status" value="1"/>
</dbReference>
<keyword evidence="6 8" id="KW-0030">Aminoacyl-tRNA synthetase</keyword>
<keyword evidence="2 8" id="KW-0547">Nucleotide-binding</keyword>
<dbReference type="Gene3D" id="3.40.50.620">
    <property type="entry name" value="HUPs"/>
    <property type="match status" value="1"/>
</dbReference>
<comment type="function">
    <text evidence="8">Catalyzes the attachment of tyrosine to tRNA(Tyr) in a two-step reaction: tyrosine is first activated by ATP to form Tyr-AMP and then transferred to the acceptor end of tRNA(Tyr).</text>
</comment>
<comment type="subcellular location">
    <subcellularLocation>
        <location evidence="8">Cytoplasm</location>
    </subcellularLocation>
</comment>
<evidence type="ECO:0000256" key="3">
    <source>
        <dbReference type="ARBA" id="ARBA00022840"/>
    </source>
</evidence>
<feature type="binding site" evidence="8">
    <location>
        <position position="162"/>
    </location>
    <ligand>
        <name>L-tyrosine</name>
        <dbReference type="ChEBI" id="CHEBI:58315"/>
    </ligand>
</feature>
<keyword evidence="8" id="KW-0963">Cytoplasm</keyword>
<evidence type="ECO:0000256" key="9">
    <source>
        <dbReference type="PROSITE-ProRule" id="PRU00182"/>
    </source>
</evidence>
<reference evidence="11 12" key="1">
    <citation type="submission" date="2020-02" db="EMBL/GenBank/DDBJ databases">
        <authorList>
            <person name="Zheng R.K."/>
            <person name="Sun C.M."/>
        </authorList>
    </citation>
    <scope>NUCLEOTIDE SEQUENCE [LARGE SCALE GENOMIC DNA]</scope>
    <source>
        <strain evidence="12">zrk13</strain>
    </source>
</reference>
<dbReference type="Gene3D" id="1.10.240.10">
    <property type="entry name" value="Tyrosyl-Transfer RNA Synthetase"/>
    <property type="match status" value="1"/>
</dbReference>
<feature type="binding site" evidence="8">
    <location>
        <position position="227"/>
    </location>
    <ligand>
        <name>ATP</name>
        <dbReference type="ChEBI" id="CHEBI:30616"/>
    </ligand>
</feature>
<dbReference type="InterPro" id="IPR024107">
    <property type="entry name" value="Tyr-tRNA-ligase_bac_1"/>
</dbReference>
<dbReference type="GO" id="GO:0005524">
    <property type="term" value="F:ATP binding"/>
    <property type="evidence" value="ECO:0007669"/>
    <property type="project" value="UniProtKB-UniRule"/>
</dbReference>
<dbReference type="PANTHER" id="PTHR11766">
    <property type="entry name" value="TYROSYL-TRNA SYNTHETASE"/>
    <property type="match status" value="1"/>
</dbReference>
<dbReference type="Pfam" id="PF00579">
    <property type="entry name" value="tRNA-synt_1b"/>
    <property type="match status" value="1"/>
</dbReference>
<dbReference type="AlphaFoldDB" id="A0A7L7KU51"/>
<accession>A0A7L7KU51</accession>
<keyword evidence="3 8" id="KW-0067">ATP-binding</keyword>
<dbReference type="PRINTS" id="PR01040">
    <property type="entry name" value="TRNASYNTHTYR"/>
</dbReference>
<dbReference type="InterPro" id="IPR002942">
    <property type="entry name" value="S4_RNA-bd"/>
</dbReference>
<dbReference type="SMART" id="SM00363">
    <property type="entry name" value="S4"/>
    <property type="match status" value="1"/>
</dbReference>
<dbReference type="FunFam" id="1.10.240.10:FF:000001">
    <property type="entry name" value="Tyrosine--tRNA ligase"/>
    <property type="match status" value="1"/>
</dbReference>
<evidence type="ECO:0000256" key="6">
    <source>
        <dbReference type="ARBA" id="ARBA00023146"/>
    </source>
</evidence>
<dbReference type="InterPro" id="IPR054608">
    <property type="entry name" value="SYY-like_C"/>
</dbReference>
<evidence type="ECO:0000259" key="10">
    <source>
        <dbReference type="SMART" id="SM00363"/>
    </source>
</evidence>
<dbReference type="InterPro" id="IPR002305">
    <property type="entry name" value="aa-tRNA-synth_Ic"/>
</dbReference>
<evidence type="ECO:0000256" key="1">
    <source>
        <dbReference type="ARBA" id="ARBA00022598"/>
    </source>
</evidence>
<feature type="domain" description="RNA-binding S4" evidence="10">
    <location>
        <begin position="346"/>
        <end position="407"/>
    </location>
</feature>
<evidence type="ECO:0000256" key="4">
    <source>
        <dbReference type="ARBA" id="ARBA00022884"/>
    </source>
</evidence>
<dbReference type="SUPFAM" id="SSF55174">
    <property type="entry name" value="Alpha-L RNA-binding motif"/>
    <property type="match status" value="1"/>
</dbReference>
<organism evidence="11 12">
    <name type="scientific">Candidatus Xianfuyuplasma coldseepsis</name>
    <dbReference type="NCBI Taxonomy" id="2782163"/>
    <lineage>
        <taxon>Bacteria</taxon>
        <taxon>Bacillati</taxon>
        <taxon>Mycoplasmatota</taxon>
        <taxon>Mollicutes</taxon>
        <taxon>Candidatus Izemoplasmatales</taxon>
        <taxon>Candidatus Izemoplasmataceae</taxon>
        <taxon>Candidatus Xianfuyuplasma</taxon>
    </lineage>
</organism>
<dbReference type="InterPro" id="IPR014729">
    <property type="entry name" value="Rossmann-like_a/b/a_fold"/>
</dbReference>
<evidence type="ECO:0000256" key="5">
    <source>
        <dbReference type="ARBA" id="ARBA00022917"/>
    </source>
</evidence>
<dbReference type="GO" id="GO:0006437">
    <property type="term" value="P:tyrosyl-tRNA aminoacylation"/>
    <property type="evidence" value="ECO:0007669"/>
    <property type="project" value="UniProtKB-UniRule"/>
</dbReference>
<feature type="short sequence motif" description="'KMSKS' region" evidence="8">
    <location>
        <begin position="224"/>
        <end position="228"/>
    </location>
</feature>
<dbReference type="PANTHER" id="PTHR11766:SF0">
    <property type="entry name" value="TYROSINE--TRNA LIGASE, MITOCHONDRIAL"/>
    <property type="match status" value="1"/>
</dbReference>
<evidence type="ECO:0000313" key="12">
    <source>
        <dbReference type="Proteomes" id="UP000514720"/>
    </source>
</evidence>
<keyword evidence="12" id="KW-1185">Reference proteome</keyword>
<keyword evidence="5 8" id="KW-0648">Protein biosynthesis</keyword>
<comment type="catalytic activity">
    <reaction evidence="7 8">
        <text>tRNA(Tyr) + L-tyrosine + ATP = L-tyrosyl-tRNA(Tyr) + AMP + diphosphate + H(+)</text>
        <dbReference type="Rhea" id="RHEA:10220"/>
        <dbReference type="Rhea" id="RHEA-COMP:9706"/>
        <dbReference type="Rhea" id="RHEA-COMP:9707"/>
        <dbReference type="ChEBI" id="CHEBI:15378"/>
        <dbReference type="ChEBI" id="CHEBI:30616"/>
        <dbReference type="ChEBI" id="CHEBI:33019"/>
        <dbReference type="ChEBI" id="CHEBI:58315"/>
        <dbReference type="ChEBI" id="CHEBI:78442"/>
        <dbReference type="ChEBI" id="CHEBI:78536"/>
        <dbReference type="ChEBI" id="CHEBI:456215"/>
        <dbReference type="EC" id="6.1.1.1"/>
    </reaction>
</comment>
<comment type="similarity">
    <text evidence="8">Belongs to the class-I aminoacyl-tRNA synthetase family. TyrS type 1 subfamily.</text>
</comment>
<dbReference type="GO" id="GO:0004831">
    <property type="term" value="F:tyrosine-tRNA ligase activity"/>
    <property type="evidence" value="ECO:0007669"/>
    <property type="project" value="UniProtKB-UniRule"/>
</dbReference>
<sequence length="415" mass="46878">MTLLEELKWRELLFDVTDPELEDKLEQGAMTFYVGADPTADSLHVGHLISYLVSKRLQDRGHHPILVIGGGTGLIGDPSGRSTERQLLTLETSLTNAEAITKQVINILPTAEVVNNYDWISTYDIITFLRDIGKHFNIGYMMAKDSVKSRLEQGISFTEFSYQIIQSLDFMHLYKEHNCELQIGGQDQWGNITAGLELIRKMLGSEEKAYGFTWPLLTKTDGSKFGKTAGGAVWLDKDRTSVYEFFQYWINTPDKDAVSFLKKFTFFSVDETKRIIDEFEKAPHKRLAQHKIAEELTVLVHGRDAYESALRISSALFSGDVQSLSADEIREGFKDVPSIVLHEELDLVDVLIESGLASSKRQSREFISNNAISVNGEKIQDLNFVVSKTNAINNEFTVLRRGKKKYALIKHGRDA</sequence>
<dbReference type="Proteomes" id="UP000514720">
    <property type="component" value="Chromosome"/>
</dbReference>